<accession>A0A3G7TT90</accession>
<evidence type="ECO:0000313" key="1">
    <source>
        <dbReference type="EMBL" id="AZE50111.1"/>
    </source>
</evidence>
<dbReference type="Proteomes" id="UP000268048">
    <property type="component" value="Chromosome"/>
</dbReference>
<protein>
    <submittedName>
        <fullName evidence="1">Uncharacterized protein</fullName>
    </submittedName>
</protein>
<name>A0A3G7TT90_9PSED</name>
<sequence>MRRIHLLQSWFSLSDPAMEEALAESGLVHHVRRTAANAADFT</sequence>
<dbReference type="AlphaFoldDB" id="A0A3G7TT90"/>
<evidence type="ECO:0000313" key="2">
    <source>
        <dbReference type="Proteomes" id="UP000268048"/>
    </source>
</evidence>
<gene>
    <name evidence="1" type="ORF">C4K04_4452</name>
</gene>
<reference evidence="1 2" key="1">
    <citation type="submission" date="2018-03" db="EMBL/GenBank/DDBJ databases">
        <title>Diversity of phytobeneficial traits revealed by whole-genome analysis of worldwide-isolated phenazine-producing Pseudomonas spp.</title>
        <authorList>
            <person name="Biessy A."/>
            <person name="Novinscak A."/>
            <person name="Blom J."/>
            <person name="Leger G."/>
            <person name="Thomashow L.S."/>
            <person name="Cazorla F.M."/>
            <person name="Josic D."/>
            <person name="Filion M."/>
        </authorList>
    </citation>
    <scope>NUCLEOTIDE SEQUENCE [LARGE SCALE GENOMIC DNA]</scope>
    <source>
        <strain evidence="1 2">B25</strain>
    </source>
</reference>
<organism evidence="1 2">
    <name type="scientific">Pseudomonas chlororaphis</name>
    <dbReference type="NCBI Taxonomy" id="587753"/>
    <lineage>
        <taxon>Bacteria</taxon>
        <taxon>Pseudomonadati</taxon>
        <taxon>Pseudomonadota</taxon>
        <taxon>Gammaproteobacteria</taxon>
        <taxon>Pseudomonadales</taxon>
        <taxon>Pseudomonadaceae</taxon>
        <taxon>Pseudomonas</taxon>
    </lineage>
</organism>
<dbReference type="EMBL" id="CP027753">
    <property type="protein sequence ID" value="AZE50111.1"/>
    <property type="molecule type" value="Genomic_DNA"/>
</dbReference>
<proteinExistence type="predicted"/>